<evidence type="ECO:0000256" key="1">
    <source>
        <dbReference type="SAM" id="MobiDB-lite"/>
    </source>
</evidence>
<feature type="compositionally biased region" description="Basic residues" evidence="1">
    <location>
        <begin position="106"/>
        <end position="120"/>
    </location>
</feature>
<feature type="compositionally biased region" description="Polar residues" evidence="1">
    <location>
        <begin position="93"/>
        <end position="103"/>
    </location>
</feature>
<feature type="non-terminal residue" evidence="2">
    <location>
        <position position="1"/>
    </location>
</feature>
<feature type="compositionally biased region" description="Low complexity" evidence="1">
    <location>
        <begin position="69"/>
        <end position="92"/>
    </location>
</feature>
<gene>
    <name evidence="2" type="ORF">CC85DRAFT_325421</name>
</gene>
<reference evidence="2 3" key="1">
    <citation type="submission" date="2015-03" db="EMBL/GenBank/DDBJ databases">
        <title>Genomics and transcriptomics of the oil-accumulating basidiomycete yeast T. oleaginosus allow insights into substrate utilization and the diverse evolutionary trajectories of mating systems in fungi.</title>
        <authorList>
            <consortium name="DOE Joint Genome Institute"/>
            <person name="Kourist R."/>
            <person name="Kracht O."/>
            <person name="Bracharz F."/>
            <person name="Lipzen A."/>
            <person name="Nolan M."/>
            <person name="Ohm R."/>
            <person name="Grigoriev I."/>
            <person name="Sun S."/>
            <person name="Heitman J."/>
            <person name="Bruck T."/>
            <person name="Nowrousian M."/>
        </authorList>
    </citation>
    <scope>NUCLEOTIDE SEQUENCE [LARGE SCALE GENOMIC DNA]</scope>
    <source>
        <strain evidence="2 3">IBC0246</strain>
    </source>
</reference>
<organism evidence="2 3">
    <name type="scientific">Cutaneotrichosporon oleaginosum</name>
    <dbReference type="NCBI Taxonomy" id="879819"/>
    <lineage>
        <taxon>Eukaryota</taxon>
        <taxon>Fungi</taxon>
        <taxon>Dikarya</taxon>
        <taxon>Basidiomycota</taxon>
        <taxon>Agaricomycotina</taxon>
        <taxon>Tremellomycetes</taxon>
        <taxon>Trichosporonales</taxon>
        <taxon>Trichosporonaceae</taxon>
        <taxon>Cutaneotrichosporon</taxon>
    </lineage>
</organism>
<dbReference type="AlphaFoldDB" id="A0A0J1BCE7"/>
<evidence type="ECO:0000313" key="2">
    <source>
        <dbReference type="EMBL" id="KLT45699.1"/>
    </source>
</evidence>
<keyword evidence="3" id="KW-1185">Reference proteome</keyword>
<sequence>NDQAWDIIPGRATASSYSSRFSNLARQLSCPPTTPHHNNHARPTHVTYPRPHPHPCPSHCRVGSLASVSGPTGRPSPATSTRPTSTSRSSNPQLFSSSSTLQRGTLPHHRAHRRAHHHAPRTNGAEAITLASGLATRPRP</sequence>
<feature type="region of interest" description="Disordered" evidence="1">
    <location>
        <begin position="26"/>
        <end position="140"/>
    </location>
</feature>
<name>A0A0J1BCE7_9TREE</name>
<evidence type="ECO:0000313" key="3">
    <source>
        <dbReference type="Proteomes" id="UP000053611"/>
    </source>
</evidence>
<protein>
    <submittedName>
        <fullName evidence="2">Uncharacterized protein</fullName>
    </submittedName>
</protein>
<dbReference type="Proteomes" id="UP000053611">
    <property type="component" value="Unassembled WGS sequence"/>
</dbReference>
<accession>A0A0J1BCE7</accession>
<proteinExistence type="predicted"/>
<dbReference type="EMBL" id="KQ087180">
    <property type="protein sequence ID" value="KLT45699.1"/>
    <property type="molecule type" value="Genomic_DNA"/>
</dbReference>